<comment type="caution">
    <text evidence="2">The sequence shown here is derived from an EMBL/GenBank/DDBJ whole genome shotgun (WGS) entry which is preliminary data.</text>
</comment>
<keyword evidence="3" id="KW-1185">Reference proteome</keyword>
<evidence type="ECO:0000256" key="1">
    <source>
        <dbReference type="SAM" id="MobiDB-lite"/>
    </source>
</evidence>
<dbReference type="InterPro" id="IPR011990">
    <property type="entry name" value="TPR-like_helical_dom_sf"/>
</dbReference>
<dbReference type="SUPFAM" id="SSF48452">
    <property type="entry name" value="TPR-like"/>
    <property type="match status" value="1"/>
</dbReference>
<evidence type="ECO:0000313" key="3">
    <source>
        <dbReference type="Proteomes" id="UP001409585"/>
    </source>
</evidence>
<organism evidence="2 3">
    <name type="scientific">Halioxenophilus aromaticivorans</name>
    <dbReference type="NCBI Taxonomy" id="1306992"/>
    <lineage>
        <taxon>Bacteria</taxon>
        <taxon>Pseudomonadati</taxon>
        <taxon>Pseudomonadota</taxon>
        <taxon>Gammaproteobacteria</taxon>
        <taxon>Alteromonadales</taxon>
        <taxon>Alteromonadaceae</taxon>
        <taxon>Halioxenophilus</taxon>
    </lineage>
</organism>
<evidence type="ECO:0000313" key="2">
    <source>
        <dbReference type="EMBL" id="GAA4938793.1"/>
    </source>
</evidence>
<accession>A0AAV3U190</accession>
<dbReference type="Proteomes" id="UP001409585">
    <property type="component" value="Unassembled WGS sequence"/>
</dbReference>
<dbReference type="AlphaFoldDB" id="A0AAV3U190"/>
<name>A0AAV3U190_9ALTE</name>
<dbReference type="Gene3D" id="1.25.40.10">
    <property type="entry name" value="Tetratricopeptide repeat domain"/>
    <property type="match status" value="1"/>
</dbReference>
<protein>
    <recommendedName>
        <fullName evidence="4">Lipoprotein</fullName>
    </recommendedName>
</protein>
<feature type="region of interest" description="Disordered" evidence="1">
    <location>
        <begin position="49"/>
        <end position="68"/>
    </location>
</feature>
<evidence type="ECO:0008006" key="4">
    <source>
        <dbReference type="Google" id="ProtNLM"/>
    </source>
</evidence>
<reference evidence="3" key="1">
    <citation type="journal article" date="2019" name="Int. J. Syst. Evol. Microbiol.">
        <title>The Global Catalogue of Microorganisms (GCM) 10K type strain sequencing project: providing services to taxonomists for standard genome sequencing and annotation.</title>
        <authorList>
            <consortium name="The Broad Institute Genomics Platform"/>
            <consortium name="The Broad Institute Genome Sequencing Center for Infectious Disease"/>
            <person name="Wu L."/>
            <person name="Ma J."/>
        </authorList>
    </citation>
    <scope>NUCLEOTIDE SEQUENCE [LARGE SCALE GENOMIC DNA]</scope>
    <source>
        <strain evidence="3">JCM 19134</strain>
    </source>
</reference>
<dbReference type="EMBL" id="BAABLX010000009">
    <property type="protein sequence ID" value="GAA4938793.1"/>
    <property type="molecule type" value="Genomic_DNA"/>
</dbReference>
<proteinExistence type="predicted"/>
<sequence>MNPKSRFISRQWPAFDEFAERVVKNSVLVTALAGTLVVSLLQGCGAGQQTQAQTQPSEAQLASEAEQKRRWQRQRADNIAALLNQAEQALAQDKLTTPVHDNALDRYQAVLLMEPGNTAAKSGIDRVAQRYCRLAYGAIQSGRLQQAQAYLTKAQGINPKLVAIAPLRKQLAAARTKARQPKQPVGPIELQANSNKVSLPATPLGRRSEALADALKTLALQVKEQDAYVLIVARNDAEGRWVYQTMKSALPGYRLRGNIELGQVPQIELQAPL</sequence>
<dbReference type="RefSeq" id="WP_345419830.1">
    <property type="nucleotide sequence ID" value="NZ_AP031496.1"/>
</dbReference>
<gene>
    <name evidence="2" type="ORF">GCM10025791_16110</name>
</gene>